<proteinExistence type="predicted"/>
<protein>
    <submittedName>
        <fullName evidence="1">Uncharacterized protein</fullName>
    </submittedName>
</protein>
<reference evidence="1" key="1">
    <citation type="journal article" date="2020" name="Stud. Mycol.">
        <title>101 Dothideomycetes genomes: a test case for predicting lifestyles and emergence of pathogens.</title>
        <authorList>
            <person name="Haridas S."/>
            <person name="Albert R."/>
            <person name="Binder M."/>
            <person name="Bloem J."/>
            <person name="Labutti K."/>
            <person name="Salamov A."/>
            <person name="Andreopoulos B."/>
            <person name="Baker S."/>
            <person name="Barry K."/>
            <person name="Bills G."/>
            <person name="Bluhm B."/>
            <person name="Cannon C."/>
            <person name="Castanera R."/>
            <person name="Culley D."/>
            <person name="Daum C."/>
            <person name="Ezra D."/>
            <person name="Gonzalez J."/>
            <person name="Henrissat B."/>
            <person name="Kuo A."/>
            <person name="Liang C."/>
            <person name="Lipzen A."/>
            <person name="Lutzoni F."/>
            <person name="Magnuson J."/>
            <person name="Mondo S."/>
            <person name="Nolan M."/>
            <person name="Ohm R."/>
            <person name="Pangilinan J."/>
            <person name="Park H.-J."/>
            <person name="Ramirez L."/>
            <person name="Alfaro M."/>
            <person name="Sun H."/>
            <person name="Tritt A."/>
            <person name="Yoshinaga Y."/>
            <person name="Zwiers L.-H."/>
            <person name="Turgeon B."/>
            <person name="Goodwin S."/>
            <person name="Spatafora J."/>
            <person name="Crous P."/>
            <person name="Grigoriev I."/>
        </authorList>
    </citation>
    <scope>NUCLEOTIDE SEQUENCE</scope>
    <source>
        <strain evidence="1">HMLAC05119</strain>
    </source>
</reference>
<name>A0A6A5QP48_AMPQU</name>
<organism evidence="1 2">
    <name type="scientific">Ampelomyces quisqualis</name>
    <name type="common">Powdery mildew agent</name>
    <dbReference type="NCBI Taxonomy" id="50730"/>
    <lineage>
        <taxon>Eukaryota</taxon>
        <taxon>Fungi</taxon>
        <taxon>Dikarya</taxon>
        <taxon>Ascomycota</taxon>
        <taxon>Pezizomycotina</taxon>
        <taxon>Dothideomycetes</taxon>
        <taxon>Pleosporomycetidae</taxon>
        <taxon>Pleosporales</taxon>
        <taxon>Pleosporineae</taxon>
        <taxon>Phaeosphaeriaceae</taxon>
        <taxon>Ampelomyces</taxon>
    </lineage>
</organism>
<keyword evidence="2" id="KW-1185">Reference proteome</keyword>
<feature type="non-terminal residue" evidence="1">
    <location>
        <position position="1"/>
    </location>
</feature>
<dbReference type="OrthoDB" id="3784217at2759"/>
<evidence type="ECO:0000313" key="1">
    <source>
        <dbReference type="EMBL" id="KAF1915817.1"/>
    </source>
</evidence>
<sequence length="147" mass="16655">STRVNIVSDAFTKIKLDMDTQRLLIHLTTRTGLYCQTCSPLNKVGTCGPTCALLRPGGVGQTVLPEDEKWRRKTLRQTLKYKNAVDDLKRIGSNMSAFELKELEELADRIRRKGMSVNERGAHDSELEVLVEFAEIFWEAGKSKRQS</sequence>
<accession>A0A6A5QP48</accession>
<feature type="non-terminal residue" evidence="1">
    <location>
        <position position="147"/>
    </location>
</feature>
<dbReference type="Proteomes" id="UP000800096">
    <property type="component" value="Unassembled WGS sequence"/>
</dbReference>
<gene>
    <name evidence="1" type="ORF">BDU57DRAFT_404804</name>
</gene>
<dbReference type="AlphaFoldDB" id="A0A6A5QP48"/>
<dbReference type="EMBL" id="ML979135">
    <property type="protein sequence ID" value="KAF1915817.1"/>
    <property type="molecule type" value="Genomic_DNA"/>
</dbReference>
<evidence type="ECO:0000313" key="2">
    <source>
        <dbReference type="Proteomes" id="UP000800096"/>
    </source>
</evidence>